<organism evidence="2 3">
    <name type="scientific">Modicella reniformis</name>
    <dbReference type="NCBI Taxonomy" id="1440133"/>
    <lineage>
        <taxon>Eukaryota</taxon>
        <taxon>Fungi</taxon>
        <taxon>Fungi incertae sedis</taxon>
        <taxon>Mucoromycota</taxon>
        <taxon>Mortierellomycotina</taxon>
        <taxon>Mortierellomycetes</taxon>
        <taxon>Mortierellales</taxon>
        <taxon>Mortierellaceae</taxon>
        <taxon>Modicella</taxon>
    </lineage>
</organism>
<dbReference type="Proteomes" id="UP000749646">
    <property type="component" value="Unassembled WGS sequence"/>
</dbReference>
<sequence length="83" mass="8828">MALFATVAGFTTFGLAARGVALSIQCRPLASGFVGYGISGITLGAFGYYVHGAEQRQNELLKERMTALTASRERRLAARETSA</sequence>
<accession>A0A9P6MMM4</accession>
<keyword evidence="1" id="KW-0472">Membrane</keyword>
<keyword evidence="3" id="KW-1185">Reference proteome</keyword>
<name>A0A9P6MMM4_9FUNG</name>
<evidence type="ECO:0000256" key="1">
    <source>
        <dbReference type="SAM" id="Phobius"/>
    </source>
</evidence>
<protein>
    <submittedName>
        <fullName evidence="2">Uncharacterized protein</fullName>
    </submittedName>
</protein>
<dbReference type="OrthoDB" id="2141050at2759"/>
<dbReference type="AlphaFoldDB" id="A0A9P6MMM4"/>
<dbReference type="PANTHER" id="PTHR39218">
    <property type="entry name" value="OXIDOREDUCTASE 14 KDA SUBUNIT, PUTATIVE (AFU_ORTHOLOGUE AFUA_1G12110)-RELATED"/>
    <property type="match status" value="1"/>
</dbReference>
<dbReference type="EMBL" id="JAAAHW010000006">
    <property type="protein sequence ID" value="KAG0007148.1"/>
    <property type="molecule type" value="Genomic_DNA"/>
</dbReference>
<comment type="caution">
    <text evidence="2">The sequence shown here is derived from an EMBL/GenBank/DDBJ whole genome shotgun (WGS) entry which is preliminary data.</text>
</comment>
<dbReference type="PANTHER" id="PTHR39218:SF1">
    <property type="entry name" value="OXIDOREDUCTASE 14 KDA SUBUNIT, PUTATIVE (AFU_ORTHOLOGUE AFUA_1G12110)-RELATED"/>
    <property type="match status" value="1"/>
</dbReference>
<proteinExistence type="predicted"/>
<keyword evidence="1" id="KW-0812">Transmembrane</keyword>
<gene>
    <name evidence="2" type="ORF">BGZ65_003668</name>
</gene>
<reference evidence="2" key="1">
    <citation type="journal article" date="2020" name="Fungal Divers.">
        <title>Resolving the Mortierellaceae phylogeny through synthesis of multi-gene phylogenetics and phylogenomics.</title>
        <authorList>
            <person name="Vandepol N."/>
            <person name="Liber J."/>
            <person name="Desiro A."/>
            <person name="Na H."/>
            <person name="Kennedy M."/>
            <person name="Barry K."/>
            <person name="Grigoriev I.V."/>
            <person name="Miller A.N."/>
            <person name="O'Donnell K."/>
            <person name="Stajich J.E."/>
            <person name="Bonito G."/>
        </authorList>
    </citation>
    <scope>NUCLEOTIDE SEQUENCE</scope>
    <source>
        <strain evidence="2">MES-2147</strain>
    </source>
</reference>
<feature type="transmembrane region" description="Helical" evidence="1">
    <location>
        <begin position="33"/>
        <end position="50"/>
    </location>
</feature>
<evidence type="ECO:0000313" key="3">
    <source>
        <dbReference type="Proteomes" id="UP000749646"/>
    </source>
</evidence>
<keyword evidence="1" id="KW-1133">Transmembrane helix</keyword>
<evidence type="ECO:0000313" key="2">
    <source>
        <dbReference type="EMBL" id="KAG0007148.1"/>
    </source>
</evidence>